<dbReference type="RefSeq" id="WP_184845018.1">
    <property type="nucleotide sequence ID" value="NZ_BAAAVN010000031.1"/>
</dbReference>
<evidence type="ECO:0000313" key="1">
    <source>
        <dbReference type="EMBL" id="MBB5983985.1"/>
    </source>
</evidence>
<protein>
    <submittedName>
        <fullName evidence="1">Uncharacterized protein</fullName>
    </submittedName>
</protein>
<gene>
    <name evidence="1" type="ORF">HDA44_007400</name>
</gene>
<dbReference type="Proteomes" id="UP000558997">
    <property type="component" value="Unassembled WGS sequence"/>
</dbReference>
<organism evidence="1 2">
    <name type="scientific">Kribbella solani</name>
    <dbReference type="NCBI Taxonomy" id="236067"/>
    <lineage>
        <taxon>Bacteria</taxon>
        <taxon>Bacillati</taxon>
        <taxon>Actinomycetota</taxon>
        <taxon>Actinomycetes</taxon>
        <taxon>Propionibacteriales</taxon>
        <taxon>Kribbellaceae</taxon>
        <taxon>Kribbella</taxon>
    </lineage>
</organism>
<name>A0A841E4S6_9ACTN</name>
<dbReference type="AlphaFoldDB" id="A0A841E4S6"/>
<keyword evidence="2" id="KW-1185">Reference proteome</keyword>
<evidence type="ECO:0000313" key="2">
    <source>
        <dbReference type="Proteomes" id="UP000558997"/>
    </source>
</evidence>
<proteinExistence type="predicted"/>
<accession>A0A841E4S6</accession>
<sequence>MSIHTHTCVAVHCDRCADTWWHAGGEFVGVPHYPTEAEAFAELKGELGWRIEPGKQLCPDCAKDEDCERNGHLMSSWRTCWCRCNTDRTEPTCGHLWRQCAHCDGAFEKVTVTETGVQDGVTA</sequence>
<dbReference type="EMBL" id="JACHNF010000002">
    <property type="protein sequence ID" value="MBB5983985.1"/>
    <property type="molecule type" value="Genomic_DNA"/>
</dbReference>
<comment type="caution">
    <text evidence="1">The sequence shown here is derived from an EMBL/GenBank/DDBJ whole genome shotgun (WGS) entry which is preliminary data.</text>
</comment>
<reference evidence="1 2" key="1">
    <citation type="submission" date="2020-08" db="EMBL/GenBank/DDBJ databases">
        <title>Sequencing the genomes of 1000 actinobacteria strains.</title>
        <authorList>
            <person name="Klenk H.-P."/>
        </authorList>
    </citation>
    <scope>NUCLEOTIDE SEQUENCE [LARGE SCALE GENOMIC DNA]</scope>
    <source>
        <strain evidence="1 2">DSM 17294</strain>
    </source>
</reference>